<reference evidence="9" key="1">
    <citation type="submission" date="2015-09" db="EMBL/GenBank/DDBJ databases">
        <title>Draft Genome Sequences of Two Novel Amoeba-resistant Intranuclear Bacteria, Candidatus Berkiella cookevillensis and Candidatus Berkiella aquae.</title>
        <authorList>
            <person name="Mehari Y.T."/>
            <person name="Arivett B.A."/>
            <person name="Farone A.L."/>
            <person name="Gunderson J.H."/>
            <person name="Farone M.B."/>
        </authorList>
    </citation>
    <scope>NUCLEOTIDE SEQUENCE [LARGE SCALE GENOMIC DNA]</scope>
    <source>
        <strain evidence="9">CC99</strain>
    </source>
</reference>
<dbReference type="InterPro" id="IPR017896">
    <property type="entry name" value="4Fe4S_Fe-S-bd"/>
</dbReference>
<evidence type="ECO:0000313" key="10">
    <source>
        <dbReference type="EMBL" id="MCS5707501.1"/>
    </source>
</evidence>
<keyword evidence="3" id="KW-0479">Metal-binding</keyword>
<feature type="transmembrane region" description="Helical" evidence="7">
    <location>
        <begin position="31"/>
        <end position="51"/>
    </location>
</feature>
<keyword evidence="7" id="KW-0472">Membrane</keyword>
<gene>
    <name evidence="10" type="primary">ccoG</name>
    <name evidence="10" type="ORF">CC99x_001140</name>
    <name evidence="9" type="ORF">CC99x_00516</name>
</gene>
<dbReference type="SUPFAM" id="SSF54862">
    <property type="entry name" value="4Fe-4S ferredoxins"/>
    <property type="match status" value="1"/>
</dbReference>
<dbReference type="PROSITE" id="PS00198">
    <property type="entry name" value="4FE4S_FER_1"/>
    <property type="match status" value="1"/>
</dbReference>
<feature type="transmembrane region" description="Helical" evidence="7">
    <location>
        <begin position="159"/>
        <end position="176"/>
    </location>
</feature>
<keyword evidence="1" id="KW-0813">Transport</keyword>
<dbReference type="InterPro" id="IPR051684">
    <property type="entry name" value="Electron_Trans/Redox"/>
</dbReference>
<dbReference type="Gene3D" id="2.60.40.10">
    <property type="entry name" value="Immunoglobulins"/>
    <property type="match status" value="1"/>
</dbReference>
<keyword evidence="11" id="KW-1185">Reference proteome</keyword>
<dbReference type="RefSeq" id="WP_057623356.1">
    <property type="nucleotide sequence ID" value="NZ_LKHV02000001.1"/>
</dbReference>
<evidence type="ECO:0000256" key="2">
    <source>
        <dbReference type="ARBA" id="ARBA00022485"/>
    </source>
</evidence>
<evidence type="ECO:0000259" key="8">
    <source>
        <dbReference type="PROSITE" id="PS51379"/>
    </source>
</evidence>
<dbReference type="EMBL" id="LKHV01000002">
    <property type="protein sequence ID" value="KRG19504.1"/>
    <property type="molecule type" value="Genomic_DNA"/>
</dbReference>
<dbReference type="Gene3D" id="1.10.1060.10">
    <property type="entry name" value="Alpha-helical ferredoxin"/>
    <property type="match status" value="1"/>
</dbReference>
<dbReference type="Pfam" id="PF12801">
    <property type="entry name" value="Fer4_5"/>
    <property type="match status" value="1"/>
</dbReference>
<dbReference type="GO" id="GO:0046872">
    <property type="term" value="F:metal ion binding"/>
    <property type="evidence" value="ECO:0007669"/>
    <property type="project" value="UniProtKB-KW"/>
</dbReference>
<reference evidence="10" key="2">
    <citation type="journal article" date="2016" name="Genome Announc.">
        <title>Draft Genome Sequences of Two Novel Amoeba-Resistant Intranuclear Bacteria, 'Candidatus Berkiella cookevillensis' and 'Candidatus Berkiella aquae'.</title>
        <authorList>
            <person name="Mehari Y.T."/>
            <person name="Arivett B.A."/>
            <person name="Farone A.L."/>
            <person name="Gunderson J.H."/>
            <person name="Farone M.B."/>
        </authorList>
    </citation>
    <scope>NUCLEOTIDE SEQUENCE</scope>
    <source>
        <strain evidence="10">CC99</strain>
    </source>
</reference>
<evidence type="ECO:0000256" key="7">
    <source>
        <dbReference type="SAM" id="Phobius"/>
    </source>
</evidence>
<dbReference type="Proteomes" id="UP000051494">
    <property type="component" value="Unassembled WGS sequence"/>
</dbReference>
<dbReference type="OrthoDB" id="9811700at2"/>
<dbReference type="GO" id="GO:0005886">
    <property type="term" value="C:plasma membrane"/>
    <property type="evidence" value="ECO:0007669"/>
    <property type="project" value="TreeGrafter"/>
</dbReference>
<feature type="transmembrane region" description="Helical" evidence="7">
    <location>
        <begin position="196"/>
        <end position="213"/>
    </location>
</feature>
<dbReference type="Pfam" id="PF13746">
    <property type="entry name" value="Fer4_18"/>
    <property type="match status" value="1"/>
</dbReference>
<dbReference type="NCBIfam" id="TIGR02745">
    <property type="entry name" value="ccoG_rdxA_fixG"/>
    <property type="match status" value="1"/>
</dbReference>
<dbReference type="EMBL" id="LKHV02000001">
    <property type="protein sequence ID" value="MCS5707501.1"/>
    <property type="molecule type" value="Genomic_DNA"/>
</dbReference>
<sequence>MSKKNQPTIEPSGDDVVDLYIKRKKIHPREAVGFFQTVRVLTIWLTLTWFYSAPWLLWDKRQALLFDLPARKFYIFGFTFWPQDFVYLAVLFIIAAIALFFFTAWAGRVWCGYTCPQTVWTRLFIWIERLTEGNRNQRIRLDNSPWSLNKFVRRSCKHLLWGLLAFLTAFTFVGYFTPIRYLSFEIIEFSLSSWEMFWIGFFSIATYVNAGWIREQVCLYMCPYARFQSVMFDSNTLVISYDKARGEPRGQRKKEADYKTQGLGDCVSCNQCVYVCPTGIDIRDGLQMACIGCAACIDACDSIMDNMNYPRGLIRYTTENKLNNKKSKILRPRLIIYGLLLFCLSVSLAAALITRVPFDLEIIRDRNQLYRETADGLIENVYTLKIMNKSQQQQSYEIILSGINGMVLVGHSQISTTPGQVLLHPIRIQVDPDSLTEKRNKITIKIINITHAKQTVERETTLISPVFRR</sequence>
<feature type="transmembrane region" description="Helical" evidence="7">
    <location>
        <begin position="334"/>
        <end position="353"/>
    </location>
</feature>
<protein>
    <submittedName>
        <fullName evidence="10">Cytochrome c oxidase accessory protein CcoG</fullName>
    </submittedName>
    <submittedName>
        <fullName evidence="9">Succinate dehydrogenase/fumarate reductase iron-sulfur subunit</fullName>
    </submittedName>
</protein>
<dbReference type="InterPro" id="IPR032879">
    <property type="entry name" value="FixG_C"/>
</dbReference>
<accession>A0A0Q9YG38</accession>
<dbReference type="AlphaFoldDB" id="A0A0Q9YG38"/>
<evidence type="ECO:0000256" key="5">
    <source>
        <dbReference type="ARBA" id="ARBA00023004"/>
    </source>
</evidence>
<proteinExistence type="predicted"/>
<feature type="domain" description="4Fe-4S ferredoxin-type" evidence="8">
    <location>
        <begin position="257"/>
        <end position="285"/>
    </location>
</feature>
<keyword evidence="5" id="KW-0408">Iron</keyword>
<comment type="caution">
    <text evidence="9">The sequence shown here is derived from an EMBL/GenBank/DDBJ whole genome shotgun (WGS) entry which is preliminary data.</text>
</comment>
<keyword evidence="6" id="KW-0411">Iron-sulfur</keyword>
<reference evidence="10" key="3">
    <citation type="submission" date="2021-06" db="EMBL/GenBank/DDBJ databases">
        <title>Genomic Description and Analysis of Intracellular Bacteria, Candidatus Berkiella cookevillensis and Candidatus Berkiella aquae.</title>
        <authorList>
            <person name="Kidane D.T."/>
            <person name="Mehari Y.T."/>
            <person name="Rice F.C."/>
            <person name="Arivett B.A."/>
            <person name="Farone A.L."/>
            <person name="Berk S.G."/>
            <person name="Farone M.B."/>
        </authorList>
    </citation>
    <scope>NUCLEOTIDE SEQUENCE</scope>
    <source>
        <strain evidence="10">CC99</strain>
    </source>
</reference>
<dbReference type="PANTHER" id="PTHR30176">
    <property type="entry name" value="FERREDOXIN-TYPE PROTEIN NAPH"/>
    <property type="match status" value="1"/>
</dbReference>
<evidence type="ECO:0000256" key="4">
    <source>
        <dbReference type="ARBA" id="ARBA00022982"/>
    </source>
</evidence>
<evidence type="ECO:0000256" key="1">
    <source>
        <dbReference type="ARBA" id="ARBA00022448"/>
    </source>
</evidence>
<dbReference type="STRING" id="437022.CC99x_00516"/>
<evidence type="ECO:0000313" key="9">
    <source>
        <dbReference type="EMBL" id="KRG19504.1"/>
    </source>
</evidence>
<dbReference type="InterPro" id="IPR009051">
    <property type="entry name" value="Helical_ferredxn"/>
</dbReference>
<keyword evidence="7" id="KW-0812">Transmembrane</keyword>
<dbReference type="PATRIC" id="fig|1590042.3.peg.534"/>
<dbReference type="PROSITE" id="PS51379">
    <property type="entry name" value="4FE4S_FER_2"/>
    <property type="match status" value="1"/>
</dbReference>
<dbReference type="InterPro" id="IPR014116">
    <property type="entry name" value="Cyt_c_oxidase_cbb3_FixG"/>
</dbReference>
<dbReference type="InterPro" id="IPR013783">
    <property type="entry name" value="Ig-like_fold"/>
</dbReference>
<organism evidence="9">
    <name type="scientific">Candidatus Berkiella cookevillensis</name>
    <dbReference type="NCBI Taxonomy" id="437022"/>
    <lineage>
        <taxon>Bacteria</taxon>
        <taxon>Pseudomonadati</taxon>
        <taxon>Pseudomonadota</taxon>
        <taxon>Gammaproteobacteria</taxon>
        <taxon>Candidatus Berkiellales</taxon>
        <taxon>Candidatus Berkiellaceae</taxon>
        <taxon>Candidatus Berkiella</taxon>
    </lineage>
</organism>
<keyword evidence="2" id="KW-0004">4Fe-4S</keyword>
<evidence type="ECO:0000313" key="11">
    <source>
        <dbReference type="Proteomes" id="UP000051494"/>
    </source>
</evidence>
<dbReference type="InterPro" id="IPR017900">
    <property type="entry name" value="4Fe4S_Fe_S_CS"/>
</dbReference>
<keyword evidence="4" id="KW-0249">Electron transport</keyword>
<feature type="transmembrane region" description="Helical" evidence="7">
    <location>
        <begin position="85"/>
        <end position="106"/>
    </location>
</feature>
<name>A0A0Q9YG38_9GAMM</name>
<dbReference type="Pfam" id="PF11614">
    <property type="entry name" value="FixG_C"/>
    <property type="match status" value="1"/>
</dbReference>
<evidence type="ECO:0000256" key="6">
    <source>
        <dbReference type="ARBA" id="ARBA00023014"/>
    </source>
</evidence>
<keyword evidence="7" id="KW-1133">Transmembrane helix</keyword>
<dbReference type="PANTHER" id="PTHR30176:SF3">
    <property type="entry name" value="FERREDOXIN-TYPE PROTEIN NAPH"/>
    <property type="match status" value="1"/>
</dbReference>
<dbReference type="GO" id="GO:0051539">
    <property type="term" value="F:4 iron, 4 sulfur cluster binding"/>
    <property type="evidence" value="ECO:0007669"/>
    <property type="project" value="UniProtKB-KW"/>
</dbReference>
<evidence type="ECO:0000256" key="3">
    <source>
        <dbReference type="ARBA" id="ARBA00022723"/>
    </source>
</evidence>